<evidence type="ECO:0000256" key="3">
    <source>
        <dbReference type="ARBA" id="ARBA00022448"/>
    </source>
</evidence>
<dbReference type="SUPFAM" id="SSF48371">
    <property type="entry name" value="ARM repeat"/>
    <property type="match status" value="1"/>
</dbReference>
<evidence type="ECO:0000256" key="8">
    <source>
        <dbReference type="SAM" id="MobiDB-lite"/>
    </source>
</evidence>
<keyword evidence="6" id="KW-0653">Protein transport</keyword>
<evidence type="ECO:0000313" key="10">
    <source>
        <dbReference type="EMBL" id="KAF9510976.1"/>
    </source>
</evidence>
<dbReference type="Gene3D" id="1.25.10.10">
    <property type="entry name" value="Leucine-rich Repeat Variant"/>
    <property type="match status" value="2"/>
</dbReference>
<dbReference type="Pfam" id="PF13513">
    <property type="entry name" value="HEAT_EZ"/>
    <property type="match status" value="1"/>
</dbReference>
<comment type="caution">
    <text evidence="10">The sequence shown here is derived from an EMBL/GenBank/DDBJ whole genome shotgun (WGS) entry which is preliminary data.</text>
</comment>
<dbReference type="Pfam" id="PF18829">
    <property type="entry name" value="Importin_rep_6"/>
    <property type="match status" value="1"/>
</dbReference>
<keyword evidence="3" id="KW-0813">Transport</keyword>
<protein>
    <recommendedName>
        <fullName evidence="9">Importin N-terminal domain-containing protein</fullName>
    </recommendedName>
</protein>
<dbReference type="GO" id="GO:0005737">
    <property type="term" value="C:cytoplasm"/>
    <property type="evidence" value="ECO:0007669"/>
    <property type="project" value="UniProtKB-SubCell"/>
</dbReference>
<dbReference type="InterPro" id="IPR041389">
    <property type="entry name" value="Importin_rep_6"/>
</dbReference>
<dbReference type="Proteomes" id="UP000886523">
    <property type="component" value="Unassembled WGS sequence"/>
</dbReference>
<gene>
    <name evidence="10" type="ORF">BS47DRAFT_1487170</name>
</gene>
<evidence type="ECO:0000259" key="9">
    <source>
        <dbReference type="PROSITE" id="PS50166"/>
    </source>
</evidence>
<dbReference type="InterPro" id="IPR001494">
    <property type="entry name" value="Importin-beta_N"/>
</dbReference>
<dbReference type="InterPro" id="IPR041653">
    <property type="entry name" value="Importin_rep_4"/>
</dbReference>
<evidence type="ECO:0000256" key="7">
    <source>
        <dbReference type="ARBA" id="ARBA00023242"/>
    </source>
</evidence>
<keyword evidence="11" id="KW-1185">Reference proteome</keyword>
<dbReference type="InterPro" id="IPR016024">
    <property type="entry name" value="ARM-type_fold"/>
</dbReference>
<evidence type="ECO:0000256" key="5">
    <source>
        <dbReference type="ARBA" id="ARBA00022737"/>
    </source>
</evidence>
<keyword evidence="7" id="KW-0539">Nucleus</keyword>
<dbReference type="EMBL" id="MU129007">
    <property type="protein sequence ID" value="KAF9510976.1"/>
    <property type="molecule type" value="Genomic_DNA"/>
</dbReference>
<evidence type="ECO:0000256" key="6">
    <source>
        <dbReference type="ARBA" id="ARBA00022927"/>
    </source>
</evidence>
<dbReference type="InterPro" id="IPR057672">
    <property type="entry name" value="TPR_IPO4/5"/>
</dbReference>
<comment type="subcellular location">
    <subcellularLocation>
        <location evidence="2">Cytoplasm</location>
    </subcellularLocation>
    <subcellularLocation>
        <location evidence="1">Nucleus</location>
    </subcellularLocation>
</comment>
<dbReference type="AlphaFoldDB" id="A0A9P6AU97"/>
<name>A0A9P6AU97_9AGAM</name>
<dbReference type="PROSITE" id="PS50166">
    <property type="entry name" value="IMPORTIN_B_NT"/>
    <property type="match status" value="1"/>
</dbReference>
<feature type="region of interest" description="Disordered" evidence="8">
    <location>
        <begin position="290"/>
        <end position="324"/>
    </location>
</feature>
<organism evidence="10 11">
    <name type="scientific">Hydnum rufescens UP504</name>
    <dbReference type="NCBI Taxonomy" id="1448309"/>
    <lineage>
        <taxon>Eukaryota</taxon>
        <taxon>Fungi</taxon>
        <taxon>Dikarya</taxon>
        <taxon>Basidiomycota</taxon>
        <taxon>Agaricomycotina</taxon>
        <taxon>Agaricomycetes</taxon>
        <taxon>Cantharellales</taxon>
        <taxon>Hydnaceae</taxon>
        <taxon>Hydnum</taxon>
    </lineage>
</organism>
<evidence type="ECO:0000256" key="2">
    <source>
        <dbReference type="ARBA" id="ARBA00004496"/>
    </source>
</evidence>
<dbReference type="GO" id="GO:0005634">
    <property type="term" value="C:nucleus"/>
    <property type="evidence" value="ECO:0007669"/>
    <property type="project" value="UniProtKB-SubCell"/>
</dbReference>
<dbReference type="GO" id="GO:0031267">
    <property type="term" value="F:small GTPase binding"/>
    <property type="evidence" value="ECO:0007669"/>
    <property type="project" value="InterPro"/>
</dbReference>
<dbReference type="InterPro" id="IPR011989">
    <property type="entry name" value="ARM-like"/>
</dbReference>
<evidence type="ECO:0000313" key="11">
    <source>
        <dbReference type="Proteomes" id="UP000886523"/>
    </source>
</evidence>
<proteinExistence type="predicted"/>
<feature type="domain" description="Importin N-terminal" evidence="9">
    <location>
        <begin position="33"/>
        <end position="134"/>
    </location>
</feature>
<evidence type="ECO:0000256" key="4">
    <source>
        <dbReference type="ARBA" id="ARBA00022490"/>
    </source>
</evidence>
<dbReference type="Pfam" id="PF25780">
    <property type="entry name" value="TPR_IPO5"/>
    <property type="match status" value="1"/>
</dbReference>
<keyword evidence="5" id="KW-0677">Repeat</keyword>
<sequence length="983" mass="107859">MEEDSLATTEVLSSLSQALANLVLGDNKIRADAERLLTEKWLATQPEAVILALAQLTRQAQDENMRSFAAVLLRRLVFRPVPPDRHDLNHSAPRTIYDHLSEGTRFLTERALLRCLREESVDSVRKKVADTITDLALGSMERGRPWPELQSTTFECTQSPTIGHRESAFRILASVPHLVLDQDVSVVLRVLQGGLKDMHSVDVCHAALRASSAYLTSADPVTRAQAAGLMHPILDTLPPLSHVQLAQFLRTLTPLATSQPILFQDHLPSILTFLIPLILAPLPSSLELSEATPTVGNPNPLGPHPNSLAFPSTPTAANPQGNTTVNNPAFLFPPPSSVGGGSSGRSIPFPRAPTAEDEARDQMRRAALELLVSLSEARPSMVKKCNGWVNGVVRCCLEGMAEIRDEGGEATVRWTNTDDPSEDDDDYGYPHVFEESLDRLACAIGGKALLPVAFMYIPALLASHDWMQRHAGLMAIAAIAEGTHQIMEKELGNVVSLVTPMFKDPHPRVRFATCQCIGQLCTDLEEVIQDRYHQEIFSALIPTLRAPEPRVHAHAAAAIINFCTGVDGNTLQPYLDPIVEGLLTMLNAHSKRYVQEQAITTLAMVADAAADTFRKYYPLIMPNLINVLRTATDPEMRQLRCKVMECAGLIGILTVMVDAADPFLMYPITAVAVGRDTFKADSTEFSELLLQIQNSPTESEDDLTPQYLMSTWAKVCQALGPTFEPYLQYVMPPLLKSAAVKADVSVIEPDRPVTEREGWEVIETQGQRIEIRTASLEEKCTAFDVLLVYSHIMGRSFAPYLSQTLNLAVPALRFFFHDGVREAAAMVIPVLVSCAQGSDMINESFLSGVFSPLISGISSEIDAGFLASLYKCIGESLRTVGGRAALSSPLEEGLLKATENQLHTLAQKRKARADRLNGRDWEEEKEDVMLVEEMEGFALDEMQNVLEILDPRHSLLIAVGSVKAMRLSSEYDSDANDEGNEDG</sequence>
<evidence type="ECO:0000256" key="1">
    <source>
        <dbReference type="ARBA" id="ARBA00004123"/>
    </source>
</evidence>
<dbReference type="PANTHER" id="PTHR10527">
    <property type="entry name" value="IMPORTIN BETA"/>
    <property type="match status" value="1"/>
</dbReference>
<dbReference type="InterPro" id="IPR040122">
    <property type="entry name" value="Importin_beta"/>
</dbReference>
<reference evidence="10" key="1">
    <citation type="journal article" date="2020" name="Nat. Commun.">
        <title>Large-scale genome sequencing of mycorrhizal fungi provides insights into the early evolution of symbiotic traits.</title>
        <authorList>
            <person name="Miyauchi S."/>
            <person name="Kiss E."/>
            <person name="Kuo A."/>
            <person name="Drula E."/>
            <person name="Kohler A."/>
            <person name="Sanchez-Garcia M."/>
            <person name="Morin E."/>
            <person name="Andreopoulos B."/>
            <person name="Barry K.W."/>
            <person name="Bonito G."/>
            <person name="Buee M."/>
            <person name="Carver A."/>
            <person name="Chen C."/>
            <person name="Cichocki N."/>
            <person name="Clum A."/>
            <person name="Culley D."/>
            <person name="Crous P.W."/>
            <person name="Fauchery L."/>
            <person name="Girlanda M."/>
            <person name="Hayes R.D."/>
            <person name="Keri Z."/>
            <person name="LaButti K."/>
            <person name="Lipzen A."/>
            <person name="Lombard V."/>
            <person name="Magnuson J."/>
            <person name="Maillard F."/>
            <person name="Murat C."/>
            <person name="Nolan M."/>
            <person name="Ohm R.A."/>
            <person name="Pangilinan J."/>
            <person name="Pereira M.F."/>
            <person name="Perotto S."/>
            <person name="Peter M."/>
            <person name="Pfister S."/>
            <person name="Riley R."/>
            <person name="Sitrit Y."/>
            <person name="Stielow J.B."/>
            <person name="Szollosi G."/>
            <person name="Zifcakova L."/>
            <person name="Stursova M."/>
            <person name="Spatafora J.W."/>
            <person name="Tedersoo L."/>
            <person name="Vaario L.M."/>
            <person name="Yamada A."/>
            <person name="Yan M."/>
            <person name="Wang P."/>
            <person name="Xu J."/>
            <person name="Bruns T."/>
            <person name="Baldrian P."/>
            <person name="Vilgalys R."/>
            <person name="Dunand C."/>
            <person name="Henrissat B."/>
            <person name="Grigoriev I.V."/>
            <person name="Hibbett D."/>
            <person name="Nagy L.G."/>
            <person name="Martin F.M."/>
        </authorList>
    </citation>
    <scope>NUCLEOTIDE SEQUENCE</scope>
    <source>
        <strain evidence="10">UP504</strain>
    </source>
</reference>
<dbReference type="OrthoDB" id="543373at2759"/>
<dbReference type="GO" id="GO:0006606">
    <property type="term" value="P:protein import into nucleus"/>
    <property type="evidence" value="ECO:0007669"/>
    <property type="project" value="InterPro"/>
</dbReference>
<keyword evidence="4" id="KW-0963">Cytoplasm</keyword>
<dbReference type="Pfam" id="PF18808">
    <property type="entry name" value="Importin_rep_4"/>
    <property type="match status" value="1"/>
</dbReference>
<accession>A0A9P6AU97</accession>
<feature type="compositionally biased region" description="Polar residues" evidence="8">
    <location>
        <begin position="309"/>
        <end position="324"/>
    </location>
</feature>